<protein>
    <recommendedName>
        <fullName evidence="5">PepSY domain-containing protein</fullName>
    </recommendedName>
</protein>
<name>A0ABR5S901_9MICO</name>
<dbReference type="EMBL" id="LDRB01000042">
    <property type="protein sequence ID" value="KTR39794.1"/>
    <property type="molecule type" value="Genomic_DNA"/>
</dbReference>
<keyword evidence="4" id="KW-1185">Reference proteome</keyword>
<accession>A0ABR5S901</accession>
<sequence length="227" mass="21095">MSRRSAPVLTASIVLAVGLTTTLTACSGGDDAPTPSATSSRSATATGPASSSAPSDGSPSATATPDDDQTGPADDGTATGTGNGSGVEQPDSVDFGKIAAQGTAAAGGGTVVSIVGAGDSWTVVVAGPDGSQTQSVVSATLGRVTSGPFPKQVDAAAQAATTAQAAAVRTSAATAAAAATKAVGGGTLASIVLGGSGSAPTWTATVSTAQGERTVTVDGITGAATAS</sequence>
<evidence type="ECO:0000313" key="3">
    <source>
        <dbReference type="EMBL" id="KTR39794.1"/>
    </source>
</evidence>
<feature type="compositionally biased region" description="Low complexity" evidence="1">
    <location>
        <begin position="31"/>
        <end position="78"/>
    </location>
</feature>
<evidence type="ECO:0000256" key="1">
    <source>
        <dbReference type="SAM" id="MobiDB-lite"/>
    </source>
</evidence>
<organism evidence="3 4">
    <name type="scientific">Curtobacterium oceanosedimentum</name>
    <dbReference type="NCBI Taxonomy" id="465820"/>
    <lineage>
        <taxon>Bacteria</taxon>
        <taxon>Bacillati</taxon>
        <taxon>Actinomycetota</taxon>
        <taxon>Actinomycetes</taxon>
        <taxon>Micrococcales</taxon>
        <taxon>Microbacteriaceae</taxon>
        <taxon>Curtobacterium</taxon>
    </lineage>
</organism>
<feature type="signal peptide" evidence="2">
    <location>
        <begin position="1"/>
        <end position="27"/>
    </location>
</feature>
<comment type="caution">
    <text evidence="3">The sequence shown here is derived from an EMBL/GenBank/DDBJ whole genome shotgun (WGS) entry which is preliminary data.</text>
</comment>
<feature type="chain" id="PRO_5047365568" description="PepSY domain-containing protein" evidence="2">
    <location>
        <begin position="28"/>
        <end position="227"/>
    </location>
</feature>
<evidence type="ECO:0008006" key="5">
    <source>
        <dbReference type="Google" id="ProtNLM"/>
    </source>
</evidence>
<dbReference type="PROSITE" id="PS51257">
    <property type="entry name" value="PROKAR_LIPOPROTEIN"/>
    <property type="match status" value="1"/>
</dbReference>
<evidence type="ECO:0000256" key="2">
    <source>
        <dbReference type="SAM" id="SignalP"/>
    </source>
</evidence>
<gene>
    <name evidence="3" type="ORF">NS263_09365</name>
</gene>
<proteinExistence type="predicted"/>
<dbReference type="RefSeq" id="WP_058729010.1">
    <property type="nucleotide sequence ID" value="NZ_LDRB01000042.1"/>
</dbReference>
<reference evidence="3 4" key="1">
    <citation type="journal article" date="2016" name="Front. Microbiol.">
        <title>Genomic Resource of Rice Seed Associated Bacteria.</title>
        <authorList>
            <person name="Midha S."/>
            <person name="Bansal K."/>
            <person name="Sharma S."/>
            <person name="Kumar N."/>
            <person name="Patil P.P."/>
            <person name="Chaudhry V."/>
            <person name="Patil P.B."/>
        </authorList>
    </citation>
    <scope>NUCLEOTIDE SEQUENCE [LARGE SCALE GENOMIC DNA]</scope>
    <source>
        <strain evidence="3 4">NS263</strain>
    </source>
</reference>
<dbReference type="Proteomes" id="UP000078335">
    <property type="component" value="Unassembled WGS sequence"/>
</dbReference>
<keyword evidence="2" id="KW-0732">Signal</keyword>
<evidence type="ECO:0000313" key="4">
    <source>
        <dbReference type="Proteomes" id="UP000078335"/>
    </source>
</evidence>
<feature type="region of interest" description="Disordered" evidence="1">
    <location>
        <begin position="24"/>
        <end position="92"/>
    </location>
</feature>